<dbReference type="Proteomes" id="UP000314985">
    <property type="component" value="Chromosome 6"/>
</dbReference>
<proteinExistence type="predicted"/>
<feature type="domain" description="KRAB" evidence="1">
    <location>
        <begin position="9"/>
        <end position="83"/>
    </location>
</feature>
<dbReference type="InterPro" id="IPR050169">
    <property type="entry name" value="Krueppel_C2H2_ZnF"/>
</dbReference>
<accession>A0A4X1W6B3</accession>
<organism evidence="2 3">
    <name type="scientific">Sus scrofa</name>
    <name type="common">Pig</name>
    <dbReference type="NCBI Taxonomy" id="9823"/>
    <lineage>
        <taxon>Eukaryota</taxon>
        <taxon>Metazoa</taxon>
        <taxon>Chordata</taxon>
        <taxon>Craniata</taxon>
        <taxon>Vertebrata</taxon>
        <taxon>Euteleostomi</taxon>
        <taxon>Mammalia</taxon>
        <taxon>Eutheria</taxon>
        <taxon>Laurasiatheria</taxon>
        <taxon>Artiodactyla</taxon>
        <taxon>Suina</taxon>
        <taxon>Suidae</taxon>
        <taxon>Sus</taxon>
    </lineage>
</organism>
<sequence>MNVLSQVSVTFQDVAVDFTGEEWQLLGCAQRKALYKAVMLEISGNLVLVGEDSCSLENFLFLWLLKASQPGGRPTAPVRAAVPTRAFVCVKSAREVATLCA</sequence>
<evidence type="ECO:0000259" key="1">
    <source>
        <dbReference type="PROSITE" id="PS50805"/>
    </source>
</evidence>
<reference evidence="2" key="2">
    <citation type="submission" date="2025-08" db="UniProtKB">
        <authorList>
            <consortium name="Ensembl"/>
        </authorList>
    </citation>
    <scope>IDENTIFICATION</scope>
</reference>
<dbReference type="PANTHER" id="PTHR23232">
    <property type="entry name" value="KRAB DOMAIN C2H2 ZINC FINGER"/>
    <property type="match status" value="1"/>
</dbReference>
<dbReference type="InterPro" id="IPR036051">
    <property type="entry name" value="KRAB_dom_sf"/>
</dbReference>
<dbReference type="CDD" id="cd07765">
    <property type="entry name" value="KRAB_A-box"/>
    <property type="match status" value="1"/>
</dbReference>
<dbReference type="SMART" id="SM00349">
    <property type="entry name" value="KRAB"/>
    <property type="match status" value="1"/>
</dbReference>
<name>A0A4X1W6B3_PIG</name>
<dbReference type="Gene3D" id="6.10.140.140">
    <property type="match status" value="1"/>
</dbReference>
<evidence type="ECO:0000313" key="2">
    <source>
        <dbReference type="Ensembl" id="ENSSSCP00070049569.1"/>
    </source>
</evidence>
<dbReference type="PROSITE" id="PS50805">
    <property type="entry name" value="KRAB"/>
    <property type="match status" value="1"/>
</dbReference>
<dbReference type="AlphaFoldDB" id="A0A4X1W6B3"/>
<dbReference type="PANTHER" id="PTHR23232:SF142">
    <property type="entry name" value="GASTRULA ZINC FINGER PROTEIN XLCGF57.1-LIKE-RELATED"/>
    <property type="match status" value="1"/>
</dbReference>
<dbReference type="Ensembl" id="ENSSSCT00070058303.1">
    <property type="protein sequence ID" value="ENSSSCP00070049569.1"/>
    <property type="gene ID" value="ENSSSCG00070029063.1"/>
</dbReference>
<dbReference type="GO" id="GO:0006355">
    <property type="term" value="P:regulation of DNA-templated transcription"/>
    <property type="evidence" value="ECO:0007669"/>
    <property type="project" value="InterPro"/>
</dbReference>
<protein>
    <recommendedName>
        <fullName evidence="1">KRAB domain-containing protein</fullName>
    </recommendedName>
</protein>
<dbReference type="Pfam" id="PF01352">
    <property type="entry name" value="KRAB"/>
    <property type="match status" value="1"/>
</dbReference>
<dbReference type="InterPro" id="IPR001909">
    <property type="entry name" value="KRAB"/>
</dbReference>
<dbReference type="SUPFAM" id="SSF109640">
    <property type="entry name" value="KRAB domain (Kruppel-associated box)"/>
    <property type="match status" value="1"/>
</dbReference>
<evidence type="ECO:0000313" key="3">
    <source>
        <dbReference type="Proteomes" id="UP000314985"/>
    </source>
</evidence>
<reference evidence="2 3" key="1">
    <citation type="submission" date="2017-08" db="EMBL/GenBank/DDBJ databases">
        <title>USMARCv1.0.</title>
        <authorList>
            <person name="Hannum G.I."/>
            <person name="Koren S."/>
            <person name="Schroeder S.G."/>
            <person name="Chin S.C."/>
            <person name="Nonneman D.J."/>
            <person name="Becker S.A."/>
            <person name="Rosen B.D."/>
            <person name="Bickhart D.M."/>
            <person name="Putnam N.H."/>
            <person name="Green R.E."/>
            <person name="Tuggle C.K."/>
            <person name="Liu H."/>
            <person name="Rohrer G.A."/>
            <person name="Warr A."/>
            <person name="Hall R."/>
            <person name="Kim K."/>
            <person name="Hume D.A."/>
            <person name="Talbot R."/>
            <person name="Chow W."/>
            <person name="Howe K."/>
            <person name="Schwartz A.S."/>
            <person name="Watson M."/>
            <person name="Archibald A.L."/>
            <person name="Phillippy A.M."/>
            <person name="Smith T.P.L."/>
        </authorList>
    </citation>
    <scope>NUCLEOTIDE SEQUENCE [LARGE SCALE GENOMIC DNA]</scope>
</reference>